<feature type="region of interest" description="Disordered" evidence="1">
    <location>
        <begin position="15"/>
        <end position="61"/>
    </location>
</feature>
<comment type="caution">
    <text evidence="2">The sequence shown here is derived from an EMBL/GenBank/DDBJ whole genome shotgun (WGS) entry which is preliminary data.</text>
</comment>
<evidence type="ECO:0000256" key="1">
    <source>
        <dbReference type="SAM" id="MobiDB-lite"/>
    </source>
</evidence>
<dbReference type="AlphaFoldDB" id="A0A845RI66"/>
<evidence type="ECO:0000313" key="3">
    <source>
        <dbReference type="Proteomes" id="UP000446348"/>
    </source>
</evidence>
<protein>
    <submittedName>
        <fullName evidence="2">Uncharacterized protein</fullName>
    </submittedName>
</protein>
<accession>A0A845RI66</accession>
<organism evidence="2 3">
    <name type="scientific">Anaerotruncus colihominis</name>
    <dbReference type="NCBI Taxonomy" id="169435"/>
    <lineage>
        <taxon>Bacteria</taxon>
        <taxon>Bacillati</taxon>
        <taxon>Bacillota</taxon>
        <taxon>Clostridia</taxon>
        <taxon>Eubacteriales</taxon>
        <taxon>Oscillospiraceae</taxon>
        <taxon>Anaerotruncus</taxon>
    </lineage>
</organism>
<name>A0A845RI66_9FIRM</name>
<reference evidence="2 3" key="1">
    <citation type="submission" date="2018-08" db="EMBL/GenBank/DDBJ databases">
        <title>Murine metabolic-syndrome-specific gut microbial biobank.</title>
        <authorList>
            <person name="Liu C."/>
        </authorList>
    </citation>
    <scope>NUCLEOTIDE SEQUENCE [LARGE SCALE GENOMIC DNA]</scope>
    <source>
        <strain evidence="2 3">X69</strain>
    </source>
</reference>
<proteinExistence type="predicted"/>
<dbReference type="EMBL" id="QXWZ01000007">
    <property type="protein sequence ID" value="NBI78441.1"/>
    <property type="molecule type" value="Genomic_DNA"/>
</dbReference>
<dbReference type="Proteomes" id="UP000446348">
    <property type="component" value="Unassembled WGS sequence"/>
</dbReference>
<sequence>MSAYNTKFQRIVQRQKSAVKPRIQSVADGTRTDRQPRLSANTGDHGGTSILDGHTAAGTCF</sequence>
<gene>
    <name evidence="2" type="ORF">D3Z39_06070</name>
</gene>
<evidence type="ECO:0000313" key="2">
    <source>
        <dbReference type="EMBL" id="NBI78441.1"/>
    </source>
</evidence>